<dbReference type="GO" id="GO:0005524">
    <property type="term" value="F:ATP binding"/>
    <property type="evidence" value="ECO:0007669"/>
    <property type="project" value="UniProtKB-KW"/>
</dbReference>
<protein>
    <submittedName>
        <fullName evidence="4">Uncharacterized protein</fullName>
    </submittedName>
</protein>
<dbReference type="AlphaFoldDB" id="A0AAD1YRU4"/>
<feature type="coiled-coil region" evidence="3">
    <location>
        <begin position="98"/>
        <end position="125"/>
    </location>
</feature>
<dbReference type="Gene3D" id="6.10.140.130">
    <property type="match status" value="1"/>
</dbReference>
<keyword evidence="2" id="KW-0067">ATP-binding</keyword>
<dbReference type="EMBL" id="OU503037">
    <property type="protein sequence ID" value="CAI9756406.1"/>
    <property type="molecule type" value="Genomic_DNA"/>
</dbReference>
<dbReference type="GO" id="GO:0005737">
    <property type="term" value="C:cytoplasm"/>
    <property type="evidence" value="ECO:0007669"/>
    <property type="project" value="TreeGrafter"/>
</dbReference>
<organism evidence="4 5">
    <name type="scientific">Fraxinus pennsylvanica</name>
    <dbReference type="NCBI Taxonomy" id="56036"/>
    <lineage>
        <taxon>Eukaryota</taxon>
        <taxon>Viridiplantae</taxon>
        <taxon>Streptophyta</taxon>
        <taxon>Embryophyta</taxon>
        <taxon>Tracheophyta</taxon>
        <taxon>Spermatophyta</taxon>
        <taxon>Magnoliopsida</taxon>
        <taxon>eudicotyledons</taxon>
        <taxon>Gunneridae</taxon>
        <taxon>Pentapetalae</taxon>
        <taxon>asterids</taxon>
        <taxon>lamiids</taxon>
        <taxon>Lamiales</taxon>
        <taxon>Oleaceae</taxon>
        <taxon>Oleeae</taxon>
        <taxon>Fraxinus</taxon>
    </lineage>
</organism>
<sequence>MSTGLELETKQRTITKDRKVKATSARHRQNSAYVVCRVTASLYSGACHCRPFSSRGEFEERLKVVLKEVEEAKGLVILFINEIHFVLGAGRIEGSTGATTLEEKSIQLEVELRALEKEKDKASKAWLVEVRKEFNDLRDKLQPVMMRYRKEKERIDELRRLKQKRDELFGTAIAQLESGATEDGMLAETIGPEQFAEVLRQLAGSRAPGTDYSKRELFKKVISYMP</sequence>
<proteinExistence type="predicted"/>
<keyword evidence="5" id="KW-1185">Reference proteome</keyword>
<dbReference type="GO" id="GO:0016887">
    <property type="term" value="F:ATP hydrolysis activity"/>
    <property type="evidence" value="ECO:0007669"/>
    <property type="project" value="TreeGrafter"/>
</dbReference>
<reference evidence="4" key="1">
    <citation type="submission" date="2023-05" db="EMBL/GenBank/DDBJ databases">
        <authorList>
            <person name="Huff M."/>
        </authorList>
    </citation>
    <scope>NUCLEOTIDE SEQUENCE</scope>
</reference>
<name>A0AAD1YRU4_9LAMI</name>
<evidence type="ECO:0000256" key="3">
    <source>
        <dbReference type="SAM" id="Coils"/>
    </source>
</evidence>
<dbReference type="GO" id="GO:0034605">
    <property type="term" value="P:cellular response to heat"/>
    <property type="evidence" value="ECO:0007669"/>
    <property type="project" value="TreeGrafter"/>
</dbReference>
<dbReference type="InterPro" id="IPR050130">
    <property type="entry name" value="ClpA_ClpB"/>
</dbReference>
<gene>
    <name evidence="4" type="ORF">FPE_LOCUS3836</name>
</gene>
<keyword evidence="3" id="KW-0175">Coiled coil</keyword>
<dbReference type="InterPro" id="IPR027417">
    <property type="entry name" value="P-loop_NTPase"/>
</dbReference>
<keyword evidence="1" id="KW-0547">Nucleotide-binding</keyword>
<accession>A0AAD1YRU4</accession>
<dbReference type="SUPFAM" id="SSF52540">
    <property type="entry name" value="P-loop containing nucleoside triphosphate hydrolases"/>
    <property type="match status" value="1"/>
</dbReference>
<evidence type="ECO:0000256" key="2">
    <source>
        <dbReference type="ARBA" id="ARBA00022840"/>
    </source>
</evidence>
<dbReference type="PANTHER" id="PTHR11638">
    <property type="entry name" value="ATP-DEPENDENT CLP PROTEASE"/>
    <property type="match status" value="1"/>
</dbReference>
<dbReference type="Proteomes" id="UP000834106">
    <property type="component" value="Chromosome 2"/>
</dbReference>
<evidence type="ECO:0000313" key="5">
    <source>
        <dbReference type="Proteomes" id="UP000834106"/>
    </source>
</evidence>
<evidence type="ECO:0000313" key="4">
    <source>
        <dbReference type="EMBL" id="CAI9756406.1"/>
    </source>
</evidence>
<dbReference type="PANTHER" id="PTHR11638:SF18">
    <property type="entry name" value="HEAT SHOCK PROTEIN 104"/>
    <property type="match status" value="1"/>
</dbReference>
<evidence type="ECO:0000256" key="1">
    <source>
        <dbReference type="ARBA" id="ARBA00022741"/>
    </source>
</evidence>